<proteinExistence type="predicted"/>
<feature type="compositionally biased region" description="Low complexity" evidence="8">
    <location>
        <begin position="313"/>
        <end position="324"/>
    </location>
</feature>
<keyword evidence="2" id="KW-1003">Cell membrane</keyword>
<dbReference type="InterPro" id="IPR012946">
    <property type="entry name" value="X8"/>
</dbReference>
<feature type="region of interest" description="Disordered" evidence="8">
    <location>
        <begin position="304"/>
        <end position="324"/>
    </location>
</feature>
<evidence type="ECO:0000256" key="7">
    <source>
        <dbReference type="ARBA" id="ARBA00023180"/>
    </source>
</evidence>
<dbReference type="EMBL" id="JAINDJ010000002">
    <property type="protein sequence ID" value="KAG9459939.1"/>
    <property type="molecule type" value="Genomic_DNA"/>
</dbReference>
<organism evidence="10 11">
    <name type="scientific">Aristolochia fimbriata</name>
    <name type="common">White veined hardy Dutchman's pipe vine</name>
    <dbReference type="NCBI Taxonomy" id="158543"/>
    <lineage>
        <taxon>Eukaryota</taxon>
        <taxon>Viridiplantae</taxon>
        <taxon>Streptophyta</taxon>
        <taxon>Embryophyta</taxon>
        <taxon>Tracheophyta</taxon>
        <taxon>Spermatophyta</taxon>
        <taxon>Magnoliopsida</taxon>
        <taxon>Magnoliidae</taxon>
        <taxon>Piperales</taxon>
        <taxon>Aristolochiaceae</taxon>
        <taxon>Aristolochia</taxon>
    </lineage>
</organism>
<feature type="region of interest" description="Disordered" evidence="8">
    <location>
        <begin position="379"/>
        <end position="441"/>
    </location>
</feature>
<evidence type="ECO:0000256" key="4">
    <source>
        <dbReference type="ARBA" id="ARBA00022729"/>
    </source>
</evidence>
<protein>
    <recommendedName>
        <fullName evidence="9">X8 domain-containing protein</fullName>
    </recommendedName>
</protein>
<keyword evidence="6" id="KW-1015">Disulfide bond</keyword>
<evidence type="ECO:0000256" key="1">
    <source>
        <dbReference type="ARBA" id="ARBA00004609"/>
    </source>
</evidence>
<evidence type="ECO:0000256" key="5">
    <source>
        <dbReference type="ARBA" id="ARBA00023136"/>
    </source>
</evidence>
<comment type="caution">
    <text evidence="10">The sequence shown here is derived from an EMBL/GenBank/DDBJ whole genome shotgun (WGS) entry which is preliminary data.</text>
</comment>
<dbReference type="Gene3D" id="3.20.20.80">
    <property type="entry name" value="Glycosidases"/>
    <property type="match status" value="1"/>
</dbReference>
<keyword evidence="3" id="KW-0336">GPI-anchor</keyword>
<dbReference type="Gene3D" id="1.20.58.1040">
    <property type="match status" value="1"/>
</dbReference>
<keyword evidence="11" id="KW-1185">Reference proteome</keyword>
<dbReference type="PRINTS" id="PR01217">
    <property type="entry name" value="PRICHEXTENSN"/>
</dbReference>
<dbReference type="Proteomes" id="UP000825729">
    <property type="component" value="Unassembled WGS sequence"/>
</dbReference>
<reference evidence="10 11" key="1">
    <citation type="submission" date="2021-07" db="EMBL/GenBank/DDBJ databases">
        <title>The Aristolochia fimbriata genome: insights into angiosperm evolution, floral development and chemical biosynthesis.</title>
        <authorList>
            <person name="Jiao Y."/>
        </authorList>
    </citation>
    <scope>NUCLEOTIDE SEQUENCE [LARGE SCALE GENOMIC DNA]</scope>
    <source>
        <strain evidence="10">IBCAS-2021</strain>
        <tissue evidence="10">Leaf</tissue>
    </source>
</reference>
<dbReference type="PANTHER" id="PTHR31044">
    <property type="entry name" value="BETA-1,3 GLUCANASE"/>
    <property type="match status" value="1"/>
</dbReference>
<evidence type="ECO:0000259" key="9">
    <source>
        <dbReference type="SMART" id="SM00768"/>
    </source>
</evidence>
<sequence length="635" mass="67998">MATEEAKFFFFSSFVALLTICSGTHVGFSYDARRNRGNSSLEETISFLWKNQVPSSLMKASVADRSVLLPLANTCNGIEVHLYVNETSNVENLSALKDETSAITWLKTNLVTYLPRVNITTIIFRVGKSVPGRPPLLLSALTSMHSALKTLNLDHRVNISVSFSLSNLQKSDKKQNKYVHRAVDFVRKWGSFVSIEADNEGELSLGDQFIRLVMEQAVSAASLLPFRDVPLVLNVRSSVYPSAKELSGFNKKMKKLVERNTRTANRFSWLFVEMSPMAEFEQKEFNREKEQMFPSLRRQLARSSHTSVHEITDPPTTFIPATPITTPVTTPVTIPTGPFVNVPSNSPVTVLPTNPVTTPITIPPTFPVPPAAIPVTNPVTAPPITNPNPGTTPVTVPETPPSTGPPETPPLTGPPETPPLTGPPETPPLTGPPETPPVTNPVTTYPFPPPGGTPVVTPVTTPVTFPGPAPGTTVSPVVSGQSWCVAKTGAMEAALQMALDYACGIGGADCSSIQQGGPCYNPNSVRDHASYAFNSYYQKNPTPTSCDFGGAAMVTNINPSSGSCVYPSSSGSPGSPSSVLNTNNFTTTSIFGSTPPGVTTSNSASSIFRSMSLLALGTLATILMNEQHFICSILY</sequence>
<feature type="domain" description="X8" evidence="9">
    <location>
        <begin position="482"/>
        <end position="566"/>
    </location>
</feature>
<dbReference type="Pfam" id="PF07983">
    <property type="entry name" value="X8"/>
    <property type="match status" value="1"/>
</dbReference>
<dbReference type="GO" id="GO:0009506">
    <property type="term" value="C:plasmodesma"/>
    <property type="evidence" value="ECO:0007669"/>
    <property type="project" value="UniProtKB-ARBA"/>
</dbReference>
<dbReference type="PANTHER" id="PTHR31044:SF120">
    <property type="entry name" value="CARBOHYDRATE-BINDING X8 DOMAIN SUPERFAMILY PROTEIN"/>
    <property type="match status" value="1"/>
</dbReference>
<dbReference type="AlphaFoldDB" id="A0AAV7FH06"/>
<gene>
    <name evidence="10" type="ORF">H6P81_004447</name>
</gene>
<evidence type="ECO:0000313" key="11">
    <source>
        <dbReference type="Proteomes" id="UP000825729"/>
    </source>
</evidence>
<evidence type="ECO:0000313" key="10">
    <source>
        <dbReference type="EMBL" id="KAG9459939.1"/>
    </source>
</evidence>
<dbReference type="GO" id="GO:0005886">
    <property type="term" value="C:plasma membrane"/>
    <property type="evidence" value="ECO:0007669"/>
    <property type="project" value="UniProtKB-SubCell"/>
</dbReference>
<evidence type="ECO:0000256" key="8">
    <source>
        <dbReference type="SAM" id="MobiDB-lite"/>
    </source>
</evidence>
<keyword evidence="4" id="KW-0732">Signal</keyword>
<name>A0AAV7FH06_ARIFI</name>
<accession>A0AAV7FH06</accession>
<keyword evidence="5" id="KW-0472">Membrane</keyword>
<evidence type="ECO:0000256" key="3">
    <source>
        <dbReference type="ARBA" id="ARBA00022622"/>
    </source>
</evidence>
<keyword evidence="7" id="KW-0325">Glycoprotein</keyword>
<dbReference type="FunFam" id="1.20.58.1040:FF:000001">
    <property type="entry name" value="Glucan endo-1,3-beta-glucosidase 4"/>
    <property type="match status" value="1"/>
</dbReference>
<evidence type="ECO:0000256" key="6">
    <source>
        <dbReference type="ARBA" id="ARBA00023157"/>
    </source>
</evidence>
<evidence type="ECO:0000256" key="2">
    <source>
        <dbReference type="ARBA" id="ARBA00022475"/>
    </source>
</evidence>
<feature type="compositionally biased region" description="Pro residues" evidence="8">
    <location>
        <begin position="398"/>
        <end position="439"/>
    </location>
</feature>
<feature type="compositionally biased region" description="Low complexity" evidence="8">
    <location>
        <begin position="387"/>
        <end position="397"/>
    </location>
</feature>
<comment type="subcellular location">
    <subcellularLocation>
        <location evidence="1">Cell membrane</location>
        <topology evidence="1">Lipid-anchor</topology>
        <topology evidence="1">GPI-anchor</topology>
    </subcellularLocation>
</comment>
<dbReference type="InterPro" id="IPR044788">
    <property type="entry name" value="X8_dom_prot"/>
</dbReference>
<dbReference type="GO" id="GO:0098552">
    <property type="term" value="C:side of membrane"/>
    <property type="evidence" value="ECO:0007669"/>
    <property type="project" value="UniProtKB-KW"/>
</dbReference>
<keyword evidence="3" id="KW-0449">Lipoprotein</keyword>
<dbReference type="SMART" id="SM00768">
    <property type="entry name" value="X8"/>
    <property type="match status" value="1"/>
</dbReference>